<sequence>MGHIIIIRRRFMSEFDFSLLFVVDMVAVVADRFSANGSDSDSDGDGDGVVRITSIAISSPPMILLSS</sequence>
<name>A0ABQ8JTK9_DERPT</name>
<evidence type="ECO:0000256" key="1">
    <source>
        <dbReference type="SAM" id="SignalP"/>
    </source>
</evidence>
<dbReference type="EMBL" id="NJHN03000017">
    <property type="protein sequence ID" value="KAH9425790.1"/>
    <property type="molecule type" value="Genomic_DNA"/>
</dbReference>
<evidence type="ECO:0000313" key="3">
    <source>
        <dbReference type="Proteomes" id="UP000887458"/>
    </source>
</evidence>
<gene>
    <name evidence="2" type="ORF">DERP_005008</name>
</gene>
<organism evidence="2 3">
    <name type="scientific">Dermatophagoides pteronyssinus</name>
    <name type="common">European house dust mite</name>
    <dbReference type="NCBI Taxonomy" id="6956"/>
    <lineage>
        <taxon>Eukaryota</taxon>
        <taxon>Metazoa</taxon>
        <taxon>Ecdysozoa</taxon>
        <taxon>Arthropoda</taxon>
        <taxon>Chelicerata</taxon>
        <taxon>Arachnida</taxon>
        <taxon>Acari</taxon>
        <taxon>Acariformes</taxon>
        <taxon>Sarcoptiformes</taxon>
        <taxon>Astigmata</taxon>
        <taxon>Psoroptidia</taxon>
        <taxon>Analgoidea</taxon>
        <taxon>Pyroglyphidae</taxon>
        <taxon>Dermatophagoidinae</taxon>
        <taxon>Dermatophagoides</taxon>
    </lineage>
</organism>
<evidence type="ECO:0008006" key="4">
    <source>
        <dbReference type="Google" id="ProtNLM"/>
    </source>
</evidence>
<feature type="signal peptide" evidence="1">
    <location>
        <begin position="1"/>
        <end position="30"/>
    </location>
</feature>
<feature type="chain" id="PRO_5046930295" description="Secreted peptide" evidence="1">
    <location>
        <begin position="31"/>
        <end position="67"/>
    </location>
</feature>
<reference evidence="2 3" key="2">
    <citation type="journal article" date="2022" name="Mol. Biol. Evol.">
        <title>Comparative Genomics Reveals Insights into the Divergent Evolution of Astigmatic Mites and Household Pest Adaptations.</title>
        <authorList>
            <person name="Xiong Q."/>
            <person name="Wan A.T."/>
            <person name="Liu X."/>
            <person name="Fung C.S."/>
            <person name="Xiao X."/>
            <person name="Malainual N."/>
            <person name="Hou J."/>
            <person name="Wang L."/>
            <person name="Wang M."/>
            <person name="Yang K.Y."/>
            <person name="Cui Y."/>
            <person name="Leung E.L."/>
            <person name="Nong W."/>
            <person name="Shin S.K."/>
            <person name="Au S.W."/>
            <person name="Jeong K.Y."/>
            <person name="Chew F.T."/>
            <person name="Hui J.H."/>
            <person name="Leung T.F."/>
            <person name="Tungtrongchitr A."/>
            <person name="Zhong N."/>
            <person name="Liu Z."/>
            <person name="Tsui S.K."/>
        </authorList>
    </citation>
    <scope>NUCLEOTIDE SEQUENCE [LARGE SCALE GENOMIC DNA]</scope>
    <source>
        <strain evidence="2">Derp</strain>
    </source>
</reference>
<keyword evidence="3" id="KW-1185">Reference proteome</keyword>
<proteinExistence type="predicted"/>
<keyword evidence="1" id="KW-0732">Signal</keyword>
<dbReference type="Proteomes" id="UP000887458">
    <property type="component" value="Unassembled WGS sequence"/>
</dbReference>
<comment type="caution">
    <text evidence="2">The sequence shown here is derived from an EMBL/GenBank/DDBJ whole genome shotgun (WGS) entry which is preliminary data.</text>
</comment>
<accession>A0ABQ8JTK9</accession>
<protein>
    <recommendedName>
        <fullName evidence="4">Secreted peptide</fullName>
    </recommendedName>
</protein>
<evidence type="ECO:0000313" key="2">
    <source>
        <dbReference type="EMBL" id="KAH9425790.1"/>
    </source>
</evidence>
<reference evidence="2 3" key="1">
    <citation type="journal article" date="2018" name="J. Allergy Clin. Immunol.">
        <title>High-quality assembly of Dermatophagoides pteronyssinus genome and transcriptome reveals a wide range of novel allergens.</title>
        <authorList>
            <person name="Liu X.Y."/>
            <person name="Yang K.Y."/>
            <person name="Wang M.Q."/>
            <person name="Kwok J.S."/>
            <person name="Zeng X."/>
            <person name="Yang Z."/>
            <person name="Xiao X.J."/>
            <person name="Lau C.P."/>
            <person name="Li Y."/>
            <person name="Huang Z.M."/>
            <person name="Ba J.G."/>
            <person name="Yim A.K."/>
            <person name="Ouyang C.Y."/>
            <person name="Ngai S.M."/>
            <person name="Chan T.F."/>
            <person name="Leung E.L."/>
            <person name="Liu L."/>
            <person name="Liu Z.G."/>
            <person name="Tsui S.K."/>
        </authorList>
    </citation>
    <scope>NUCLEOTIDE SEQUENCE [LARGE SCALE GENOMIC DNA]</scope>
    <source>
        <strain evidence="2">Derp</strain>
    </source>
</reference>